<evidence type="ECO:0000313" key="2">
    <source>
        <dbReference type="Proteomes" id="UP000642748"/>
    </source>
</evidence>
<proteinExistence type="predicted"/>
<reference evidence="1" key="1">
    <citation type="submission" date="2021-01" db="EMBL/GenBank/DDBJ databases">
        <title>Whole genome shotgun sequence of Rugosimonospora africana NBRC 104875.</title>
        <authorList>
            <person name="Komaki H."/>
            <person name="Tamura T."/>
        </authorList>
    </citation>
    <scope>NUCLEOTIDE SEQUENCE</scope>
    <source>
        <strain evidence="1">NBRC 104875</strain>
    </source>
</reference>
<dbReference type="RefSeq" id="WP_203925037.1">
    <property type="nucleotide sequence ID" value="NZ_BONZ01000156.1"/>
</dbReference>
<sequence length="189" mass="20758">MPSDLDVTQALPYLKPVAPDGTPALKVSDEDFPVIRPFVGQLLITYLVDKGDRFEYVQHHHLDAAGFTEERLHRHALHNLGLRAAAGEVRTALHCSITAVLFDGNLESSLMLLNPLWPPIADRLGGGEILAAAPARDTLAVCPASSTVGRQELNGLIERLWPVGDHLLTRDIYLRRNDSWQVAEPSDST</sequence>
<organism evidence="1 2">
    <name type="scientific">Rugosimonospora africana</name>
    <dbReference type="NCBI Taxonomy" id="556532"/>
    <lineage>
        <taxon>Bacteria</taxon>
        <taxon>Bacillati</taxon>
        <taxon>Actinomycetota</taxon>
        <taxon>Actinomycetes</taxon>
        <taxon>Micromonosporales</taxon>
        <taxon>Micromonosporaceae</taxon>
        <taxon>Rugosimonospora</taxon>
    </lineage>
</organism>
<dbReference type="EMBL" id="BONZ01000156">
    <property type="protein sequence ID" value="GIH21666.1"/>
    <property type="molecule type" value="Genomic_DNA"/>
</dbReference>
<dbReference type="Proteomes" id="UP000642748">
    <property type="component" value="Unassembled WGS sequence"/>
</dbReference>
<comment type="caution">
    <text evidence="1">The sequence shown here is derived from an EMBL/GenBank/DDBJ whole genome shotgun (WGS) entry which is preliminary data.</text>
</comment>
<dbReference type="AlphaFoldDB" id="A0A8J3R7Z0"/>
<evidence type="ECO:0000313" key="1">
    <source>
        <dbReference type="EMBL" id="GIH21666.1"/>
    </source>
</evidence>
<accession>A0A8J3R7Z0</accession>
<gene>
    <name evidence="1" type="ORF">Raf01_98380</name>
</gene>
<keyword evidence="2" id="KW-1185">Reference proteome</keyword>
<protein>
    <submittedName>
        <fullName evidence="1">Uncharacterized protein</fullName>
    </submittedName>
</protein>
<name>A0A8J3R7Z0_9ACTN</name>